<dbReference type="InterPro" id="IPR042171">
    <property type="entry name" value="Acyl-CoA_hotdog"/>
</dbReference>
<organism evidence="3 4">
    <name type="scientific">Nocardioides massiliensis</name>
    <dbReference type="NCBI Taxonomy" id="1325935"/>
    <lineage>
        <taxon>Bacteria</taxon>
        <taxon>Bacillati</taxon>
        <taxon>Actinomycetota</taxon>
        <taxon>Actinomycetes</taxon>
        <taxon>Propionibacteriales</taxon>
        <taxon>Nocardioidaceae</taxon>
        <taxon>Nocardioides</taxon>
    </lineage>
</organism>
<sequence length="298" mass="31873">MSDLDETVSFFHAPLADGSLPPTATAKSLWNDDQLHGVAVGGAMGRAAEHEIRARGRDDLRPARVTVDLFRPARVRPCHTRVEVVRESPRLLLLDVVLEQDGDGAEDGAGERVAVARASVLALKATENAPGEVWMPDVGPEVPATEDVPPSEDVRPPFFWSESVGWSHDFTAYLNAERKQLWQTVPAVVAGERPSPFVAAAAVADSTSMVTNWGTGGVEYINTDYSLTLARLPVGREIGLSATDRVVADGISVGTVVLYDRAGRIGSCTVTALANARRAVDFRGTTFTREGMETAPGV</sequence>
<name>A0ABT9NJY8_9ACTN</name>
<reference evidence="3 4" key="1">
    <citation type="submission" date="2023-07" db="EMBL/GenBank/DDBJ databases">
        <title>Sequencing the genomes of 1000 actinobacteria strains.</title>
        <authorList>
            <person name="Klenk H.-P."/>
        </authorList>
    </citation>
    <scope>NUCLEOTIDE SEQUENCE [LARGE SCALE GENOMIC DNA]</scope>
    <source>
        <strain evidence="3 4">GD13</strain>
    </source>
</reference>
<dbReference type="Gene3D" id="2.40.160.210">
    <property type="entry name" value="Acyl-CoA thioesterase, double hotdog domain"/>
    <property type="match status" value="1"/>
</dbReference>
<evidence type="ECO:0000313" key="4">
    <source>
        <dbReference type="Proteomes" id="UP001240447"/>
    </source>
</evidence>
<dbReference type="EMBL" id="JAUSQM010000001">
    <property type="protein sequence ID" value="MDP9820729.1"/>
    <property type="molecule type" value="Genomic_DNA"/>
</dbReference>
<keyword evidence="4" id="KW-1185">Reference proteome</keyword>
<dbReference type="Proteomes" id="UP001240447">
    <property type="component" value="Unassembled WGS sequence"/>
</dbReference>
<dbReference type="Pfam" id="PF20789">
    <property type="entry name" value="4HBT_3C"/>
    <property type="match status" value="1"/>
</dbReference>
<protein>
    <recommendedName>
        <fullName evidence="5">Thioesterase family protein</fullName>
    </recommendedName>
</protein>
<gene>
    <name evidence="3" type="ORF">J2S59_000538</name>
</gene>
<dbReference type="RefSeq" id="WP_246360516.1">
    <property type="nucleotide sequence ID" value="NZ_CCXJ01000635.1"/>
</dbReference>
<comment type="caution">
    <text evidence="3">The sequence shown here is derived from an EMBL/GenBank/DDBJ whole genome shotgun (WGS) entry which is preliminary data.</text>
</comment>
<accession>A0ABT9NJY8</accession>
<feature type="domain" description="Acyl-CoA thioesterase-like C-terminal" evidence="2">
    <location>
        <begin position="158"/>
        <end position="269"/>
    </location>
</feature>
<evidence type="ECO:0000313" key="3">
    <source>
        <dbReference type="EMBL" id="MDP9820729.1"/>
    </source>
</evidence>
<proteinExistence type="predicted"/>
<dbReference type="InterPro" id="IPR049450">
    <property type="entry name" value="ACOT8-like_C"/>
</dbReference>
<evidence type="ECO:0000259" key="2">
    <source>
        <dbReference type="Pfam" id="PF20789"/>
    </source>
</evidence>
<evidence type="ECO:0008006" key="5">
    <source>
        <dbReference type="Google" id="ProtNLM"/>
    </source>
</evidence>
<evidence type="ECO:0000259" key="1">
    <source>
        <dbReference type="Pfam" id="PF13622"/>
    </source>
</evidence>
<dbReference type="Pfam" id="PF13622">
    <property type="entry name" value="4HBT_3"/>
    <property type="match status" value="1"/>
</dbReference>
<feature type="domain" description="Acyl-CoA thioesterase-like N-terminal HotDog" evidence="1">
    <location>
        <begin position="30"/>
        <end position="118"/>
    </location>
</feature>
<dbReference type="InterPro" id="IPR049449">
    <property type="entry name" value="TesB_ACOT8-like_N"/>
</dbReference>